<protein>
    <recommendedName>
        <fullName evidence="4">S1 motif domain-containing protein</fullName>
    </recommendedName>
</protein>
<proteinExistence type="predicted"/>
<dbReference type="EMBL" id="MATO01000012">
    <property type="protein sequence ID" value="OCS93103.1"/>
    <property type="molecule type" value="Genomic_DNA"/>
</dbReference>
<dbReference type="AlphaFoldDB" id="A0A1C0Z125"/>
<accession>A0A1C0Z125</accession>
<organism evidence="2 3">
    <name type="scientific">Caryophanon latum</name>
    <dbReference type="NCBI Taxonomy" id="33977"/>
    <lineage>
        <taxon>Bacteria</taxon>
        <taxon>Bacillati</taxon>
        <taxon>Bacillota</taxon>
        <taxon>Bacilli</taxon>
        <taxon>Bacillales</taxon>
        <taxon>Caryophanaceae</taxon>
        <taxon>Caryophanon</taxon>
    </lineage>
</organism>
<evidence type="ECO:0000313" key="2">
    <source>
        <dbReference type="EMBL" id="OCS93103.1"/>
    </source>
</evidence>
<evidence type="ECO:0008006" key="4">
    <source>
        <dbReference type="Google" id="ProtNLM"/>
    </source>
</evidence>
<feature type="region of interest" description="Disordered" evidence="1">
    <location>
        <begin position="110"/>
        <end position="132"/>
    </location>
</feature>
<evidence type="ECO:0000313" key="3">
    <source>
        <dbReference type="Proteomes" id="UP000093482"/>
    </source>
</evidence>
<comment type="caution">
    <text evidence="2">The sequence shown here is derived from an EMBL/GenBank/DDBJ whole genome shotgun (WGS) entry which is preliminary data.</text>
</comment>
<name>A0A1C0Z125_9BACL</name>
<dbReference type="Proteomes" id="UP000093482">
    <property type="component" value="Unassembled WGS sequence"/>
</dbReference>
<sequence length="565" mass="63404">MKANYVYGLLLALLCFFAFPVQPASAATVQGEFVEAVYRDTMDEKGNVTGQELNQVTLRASDGSERTYFLNSLASLYINNTATTITGFKPGMMVTANVTLRRITDMRGVSEDTSNEDAQFGEANTSTSGQINANSRSVTGIVTEIDPYGMFISVKPDSGRERQYYVNNNTEYFKNSNQATLASMFIGDRVQLRFSSASSSTATRVTMSDVGTRVSGIYKARLHLFSGTTNRLTVRNEEQFKNWDFQQNRDTRLKAYKTTSKTSYYVGGMQISRSQLSNYRGSEVYYVTTNTFGQEVVEKVIVLSMRERSYEGLITSVDPTNNYMRLDTLNFLYYHGGTIFVRNGRLIEETSLVGQGKAFAITQPQGNTEVANMIYTTSNGFTSANLADHELYFGALDWVDGYNVELTDAMKLTNNYWQETEEDLVELQYTNTTAAYEYINNTLLSLDAETELGLYTEPTYGYFYVEDGMIDTIYFIDPVERNSETIMTAIVDTVNTVQPATFTVHSANEWLDGGWSSVNASANFELEKSIIIKDGKRIEMEQLAPGDHIYVLLNANSEPHFILIN</sequence>
<reference evidence="2 3" key="1">
    <citation type="submission" date="2016-07" db="EMBL/GenBank/DDBJ databases">
        <title>Caryophanon latum genome sequencing.</title>
        <authorList>
            <person name="Verma A."/>
            <person name="Pal Y."/>
            <person name="Krishnamurthi S."/>
        </authorList>
    </citation>
    <scope>NUCLEOTIDE SEQUENCE [LARGE SCALE GENOMIC DNA]</scope>
    <source>
        <strain evidence="2 3">DSM 14151</strain>
    </source>
</reference>
<dbReference type="OrthoDB" id="1703838at2"/>
<keyword evidence="3" id="KW-1185">Reference proteome</keyword>
<feature type="compositionally biased region" description="Polar residues" evidence="1">
    <location>
        <begin position="122"/>
        <end position="132"/>
    </location>
</feature>
<gene>
    <name evidence="2" type="ORF">A6K76_01035</name>
</gene>
<dbReference type="RefSeq" id="WP_066462060.1">
    <property type="nucleotide sequence ID" value="NZ_MATO01000012.1"/>
</dbReference>
<evidence type="ECO:0000256" key="1">
    <source>
        <dbReference type="SAM" id="MobiDB-lite"/>
    </source>
</evidence>